<dbReference type="EMBL" id="KN832988">
    <property type="protein sequence ID" value="KIM84220.1"/>
    <property type="molecule type" value="Genomic_DNA"/>
</dbReference>
<feature type="compositionally biased region" description="Basic and acidic residues" evidence="1">
    <location>
        <begin position="100"/>
        <end position="110"/>
    </location>
</feature>
<dbReference type="OrthoDB" id="2348945at2759"/>
<dbReference type="HOGENOM" id="CLU_436176_0_0_1"/>
<organism evidence="2 3">
    <name type="scientific">Piloderma croceum (strain F 1598)</name>
    <dbReference type="NCBI Taxonomy" id="765440"/>
    <lineage>
        <taxon>Eukaryota</taxon>
        <taxon>Fungi</taxon>
        <taxon>Dikarya</taxon>
        <taxon>Basidiomycota</taxon>
        <taxon>Agaricomycotina</taxon>
        <taxon>Agaricomycetes</taxon>
        <taxon>Agaricomycetidae</taxon>
        <taxon>Atheliales</taxon>
        <taxon>Atheliaceae</taxon>
        <taxon>Piloderma</taxon>
    </lineage>
</organism>
<feature type="compositionally biased region" description="Polar residues" evidence="1">
    <location>
        <begin position="344"/>
        <end position="356"/>
    </location>
</feature>
<feature type="region of interest" description="Disordered" evidence="1">
    <location>
        <begin position="1"/>
        <end position="154"/>
    </location>
</feature>
<dbReference type="InParanoid" id="A0A0C3FIM8"/>
<feature type="compositionally biased region" description="Acidic residues" evidence="1">
    <location>
        <begin position="38"/>
        <end position="56"/>
    </location>
</feature>
<dbReference type="AlphaFoldDB" id="A0A0C3FIM8"/>
<feature type="compositionally biased region" description="Polar residues" evidence="1">
    <location>
        <begin position="18"/>
        <end position="32"/>
    </location>
</feature>
<evidence type="ECO:0000313" key="3">
    <source>
        <dbReference type="Proteomes" id="UP000054166"/>
    </source>
</evidence>
<reference evidence="3" key="2">
    <citation type="submission" date="2015-01" db="EMBL/GenBank/DDBJ databases">
        <title>Evolutionary Origins and Diversification of the Mycorrhizal Mutualists.</title>
        <authorList>
            <consortium name="DOE Joint Genome Institute"/>
            <consortium name="Mycorrhizal Genomics Consortium"/>
            <person name="Kohler A."/>
            <person name="Kuo A."/>
            <person name="Nagy L.G."/>
            <person name="Floudas D."/>
            <person name="Copeland A."/>
            <person name="Barry K.W."/>
            <person name="Cichocki N."/>
            <person name="Veneault-Fourrey C."/>
            <person name="LaButti K."/>
            <person name="Lindquist E.A."/>
            <person name="Lipzen A."/>
            <person name="Lundell T."/>
            <person name="Morin E."/>
            <person name="Murat C."/>
            <person name="Riley R."/>
            <person name="Ohm R."/>
            <person name="Sun H."/>
            <person name="Tunlid A."/>
            <person name="Henrissat B."/>
            <person name="Grigoriev I.V."/>
            <person name="Hibbett D.S."/>
            <person name="Martin F."/>
        </authorList>
    </citation>
    <scope>NUCLEOTIDE SEQUENCE [LARGE SCALE GENOMIC DNA]</scope>
    <source>
        <strain evidence="3">F 1598</strain>
    </source>
</reference>
<feature type="compositionally biased region" description="Low complexity" evidence="1">
    <location>
        <begin position="431"/>
        <end position="446"/>
    </location>
</feature>
<sequence>MDNPQHYQPLSHALNPPLASSPQYSTFPAVSKNTDKAPEDEEEEEDDDEGMVEEQLDLQHPGSNSSSPGGDGHGDQLNTGPAETNGDVNSIPQAQPNAQSEKDAQQKTDNDSAQPKRRPGRPRGSKNKTKIKAPSVKPPSTNHPSHVGFFQPPPIPTDVNAQNHQYYEFQWRVLNLCAEFYKAAEELVAGASPLVIAQSYQMGPSIKVDPITMLNEAKGICDNLLANPSQLTTHPPPPMYPQISAFAVPQAPVPSGSASSIGKFSAKPSSVITNAQTFTVPLAPQSGPPPQTLQYASTYPPHPHFPSQYPTMYYAPSYPGASYIPVPSAAPSMSPSAQPSIQQHNVSGSNAGSQGAWTDEEQERLKQLAEQSKSVGNAGNIEWDWVVHQWGPSRTRHQILIKATALGLKASSSRGQKRRRETTNGPEEDGTPAPATSASVPPSAITQAEASTSPPMSQSVSANASPVIQNSHPPSQTPALAWPAPVIAANTASPIISSSSAQPDSTQSYYRPRQTDKPDSLSSHHYVYHPNGKGAGGSKFSKQNGQ</sequence>
<keyword evidence="3" id="KW-1185">Reference proteome</keyword>
<feature type="region of interest" description="Disordered" evidence="1">
    <location>
        <begin position="494"/>
        <end position="546"/>
    </location>
</feature>
<gene>
    <name evidence="2" type="ORF">PILCRDRAFT_818557</name>
</gene>
<name>A0A0C3FIM8_PILCF</name>
<proteinExistence type="predicted"/>
<feature type="compositionally biased region" description="Polar residues" evidence="1">
    <location>
        <begin position="448"/>
        <end position="478"/>
    </location>
</feature>
<dbReference type="Proteomes" id="UP000054166">
    <property type="component" value="Unassembled WGS sequence"/>
</dbReference>
<feature type="compositionally biased region" description="Low complexity" evidence="1">
    <location>
        <begin position="494"/>
        <end position="508"/>
    </location>
</feature>
<feature type="region of interest" description="Disordered" evidence="1">
    <location>
        <begin position="331"/>
        <end position="373"/>
    </location>
</feature>
<evidence type="ECO:0008006" key="4">
    <source>
        <dbReference type="Google" id="ProtNLM"/>
    </source>
</evidence>
<evidence type="ECO:0000313" key="2">
    <source>
        <dbReference type="EMBL" id="KIM84220.1"/>
    </source>
</evidence>
<feature type="compositionally biased region" description="Basic residues" evidence="1">
    <location>
        <begin position="115"/>
        <end position="131"/>
    </location>
</feature>
<protein>
    <recommendedName>
        <fullName evidence="4">Myb-like domain-containing protein</fullName>
    </recommendedName>
</protein>
<accession>A0A0C3FIM8</accession>
<feature type="region of interest" description="Disordered" evidence="1">
    <location>
        <begin position="407"/>
        <end position="480"/>
    </location>
</feature>
<feature type="compositionally biased region" description="Low complexity" evidence="1">
    <location>
        <begin position="331"/>
        <end position="343"/>
    </location>
</feature>
<dbReference type="STRING" id="765440.A0A0C3FIM8"/>
<evidence type="ECO:0000256" key="1">
    <source>
        <dbReference type="SAM" id="MobiDB-lite"/>
    </source>
</evidence>
<reference evidence="2 3" key="1">
    <citation type="submission" date="2014-04" db="EMBL/GenBank/DDBJ databases">
        <authorList>
            <consortium name="DOE Joint Genome Institute"/>
            <person name="Kuo A."/>
            <person name="Tarkka M."/>
            <person name="Buscot F."/>
            <person name="Kohler A."/>
            <person name="Nagy L.G."/>
            <person name="Floudas D."/>
            <person name="Copeland A."/>
            <person name="Barry K.W."/>
            <person name="Cichocki N."/>
            <person name="Veneault-Fourrey C."/>
            <person name="LaButti K."/>
            <person name="Lindquist E.A."/>
            <person name="Lipzen A."/>
            <person name="Lundell T."/>
            <person name="Morin E."/>
            <person name="Murat C."/>
            <person name="Sun H."/>
            <person name="Tunlid A."/>
            <person name="Henrissat B."/>
            <person name="Grigoriev I.V."/>
            <person name="Hibbett D.S."/>
            <person name="Martin F."/>
            <person name="Nordberg H.P."/>
            <person name="Cantor M.N."/>
            <person name="Hua S.X."/>
        </authorList>
    </citation>
    <scope>NUCLEOTIDE SEQUENCE [LARGE SCALE GENOMIC DNA]</scope>
    <source>
        <strain evidence="2 3">F 1598</strain>
    </source>
</reference>
<feature type="compositionally biased region" description="Polar residues" evidence="1">
    <location>
        <begin position="76"/>
        <end position="99"/>
    </location>
</feature>